<comment type="caution">
    <text evidence="1">The sequence shown here is derived from an EMBL/GenBank/DDBJ whole genome shotgun (WGS) entry which is preliminary data.</text>
</comment>
<protein>
    <recommendedName>
        <fullName evidence="2">DUF169 domain-containing protein</fullName>
    </recommendedName>
</protein>
<dbReference type="AlphaFoldDB" id="A0A6B1G6T9"/>
<evidence type="ECO:0000313" key="1">
    <source>
        <dbReference type="EMBL" id="MYH63066.1"/>
    </source>
</evidence>
<name>A0A6B1G6T9_9CHLR</name>
<dbReference type="EMBL" id="VYDA01000538">
    <property type="protein sequence ID" value="MYH63066.1"/>
    <property type="molecule type" value="Genomic_DNA"/>
</dbReference>
<organism evidence="1">
    <name type="scientific">Caldilineaceae bacterium SB0675_bin_29</name>
    <dbReference type="NCBI Taxonomy" id="2605266"/>
    <lineage>
        <taxon>Bacteria</taxon>
        <taxon>Bacillati</taxon>
        <taxon>Chloroflexota</taxon>
        <taxon>Caldilineae</taxon>
        <taxon>Caldilineales</taxon>
        <taxon>Caldilineaceae</taxon>
    </lineage>
</organism>
<reference evidence="1" key="1">
    <citation type="submission" date="2019-09" db="EMBL/GenBank/DDBJ databases">
        <title>Characterisation of the sponge microbiome using genome-centric metagenomics.</title>
        <authorList>
            <person name="Engelberts J.P."/>
            <person name="Robbins S.J."/>
            <person name="De Goeij J.M."/>
            <person name="Aranda M."/>
            <person name="Bell S.C."/>
            <person name="Webster N.S."/>
        </authorList>
    </citation>
    <scope>NUCLEOTIDE SEQUENCE</scope>
    <source>
        <strain evidence="1">SB0675_bin_29</strain>
    </source>
</reference>
<proteinExistence type="predicted"/>
<dbReference type="InterPro" id="IPR003748">
    <property type="entry name" value="DUF169"/>
</dbReference>
<evidence type="ECO:0008006" key="2">
    <source>
        <dbReference type="Google" id="ProtNLM"/>
    </source>
</evidence>
<dbReference type="Pfam" id="PF02596">
    <property type="entry name" value="DUF169"/>
    <property type="match status" value="1"/>
</dbReference>
<accession>A0A6B1G6T9</accession>
<sequence length="251" mass="26741">MSNNITQAEQLKESLHLSLPPVAVAFTDDLPTGIASYEEVAPAGCYFWQEASQKVFSTSAMDHELCAIGVHTHNLAGASASHPEELAAALGAMAGLDYVREEEVAAIPVLPQPVQHAIYGPLSEFPLEADVVLLFAHAQQSLILAEAAARVDEGIPPAMGRPACAVVPQVRNGGRAAMSLGCCGARAYLNALSDDVALWALPGERLGMYCEEISGLAKSNEVLTVFHERRREDVAAGKRPSVQESLERLTE</sequence>
<gene>
    <name evidence="1" type="ORF">F4148_15350</name>
</gene>